<evidence type="ECO:0000313" key="10">
    <source>
        <dbReference type="EMBL" id="PZZ74920.1"/>
    </source>
</evidence>
<evidence type="ECO:0000313" key="14">
    <source>
        <dbReference type="Proteomes" id="UP000303027"/>
    </source>
</evidence>
<dbReference type="Proteomes" id="UP000248865">
    <property type="component" value="Unassembled WGS sequence"/>
</dbReference>
<dbReference type="Proteomes" id="UP001271591">
    <property type="component" value="Unassembled WGS sequence"/>
</dbReference>
<evidence type="ECO:0000313" key="13">
    <source>
        <dbReference type="Proteomes" id="UP000281900"/>
    </source>
</evidence>
<accession>A0A085P2F3</accession>
<evidence type="ECO:0000313" key="4">
    <source>
        <dbReference type="EMBL" id="EFG2163750.1"/>
    </source>
</evidence>
<dbReference type="EMBL" id="AASSGK010000067">
    <property type="protein sequence ID" value="EFG2163750.1"/>
    <property type="molecule type" value="Genomic_DNA"/>
</dbReference>
<dbReference type="Proteomes" id="UP000534332">
    <property type="component" value="Unassembled WGS sequence"/>
</dbReference>
<evidence type="ECO:0000313" key="2">
    <source>
        <dbReference type="EMBL" id="BBF54441.1"/>
    </source>
</evidence>
<evidence type="ECO:0000313" key="11">
    <source>
        <dbReference type="Proteomes" id="UP000186595"/>
    </source>
</evidence>
<dbReference type="EMBL" id="AASURL010000054">
    <property type="protein sequence ID" value="EFH0366820.1"/>
    <property type="molecule type" value="Genomic_DNA"/>
</dbReference>
<evidence type="ECO:0000313" key="3">
    <source>
        <dbReference type="EMBL" id="EFF8955415.1"/>
    </source>
</evidence>
<protein>
    <submittedName>
        <fullName evidence="3">N4-gp56 family major capsid protein</fullName>
    </submittedName>
    <submittedName>
        <fullName evidence="6">Phage major capsid protein</fullName>
    </submittedName>
</protein>
<proteinExistence type="predicted"/>
<evidence type="ECO:0000313" key="12">
    <source>
        <dbReference type="Proteomes" id="UP000248865"/>
    </source>
</evidence>
<evidence type="ECO:0000313" key="18">
    <source>
        <dbReference type="Proteomes" id="UP000615017"/>
    </source>
</evidence>
<name>A0A085P2F3_ECOLX</name>
<feature type="region of interest" description="Disordered" evidence="1">
    <location>
        <begin position="34"/>
        <end position="55"/>
    </location>
</feature>
<dbReference type="Proteomes" id="UP000615017">
    <property type="component" value="Unassembled WGS sequence"/>
</dbReference>
<evidence type="ECO:0000256" key="1">
    <source>
        <dbReference type="SAM" id="MobiDB-lite"/>
    </source>
</evidence>
<dbReference type="EMBL" id="QFSS01000007">
    <property type="protein sequence ID" value="PZZ74920.1"/>
    <property type="molecule type" value="Genomic_DNA"/>
</dbReference>
<dbReference type="Proteomes" id="UP000524010">
    <property type="component" value="Unassembled WGS sequence"/>
</dbReference>
<reference evidence="2 13" key="4">
    <citation type="submission" date="2018-07" db="EMBL/GenBank/DDBJ databases">
        <title>Genomic analysis of colistin resistant EHEC isolated from cattle in Japan.</title>
        <authorList>
            <person name="Kusumoto M."/>
            <person name="Misumi W."/>
            <person name="Ogura Y."/>
            <person name="Hayashi T."/>
            <person name="Akiba M."/>
        </authorList>
    </citation>
    <scope>NUCLEOTIDE SEQUENCE [LARGE SCALE GENOMIC DNA]</scope>
    <source>
        <strain evidence="2 13">E2863</strain>
    </source>
</reference>
<evidence type="ECO:0000313" key="6">
    <source>
        <dbReference type="EMBL" id="GDH44386.1"/>
    </source>
</evidence>
<dbReference type="EMBL" id="AASRHK010000038">
    <property type="protein sequence ID" value="EFF8955415.1"/>
    <property type="molecule type" value="Genomic_DNA"/>
</dbReference>
<dbReference type="OMA" id="GMPFFWS"/>
<dbReference type="Proteomes" id="UP000521991">
    <property type="component" value="Unassembled WGS sequence"/>
</dbReference>
<reference evidence="8" key="8">
    <citation type="submission" date="2023-10" db="EMBL/GenBank/DDBJ databases">
        <title>Draft Genome Sequence of a Shiga toxin-producing Escherichia coli strain from deer meat showing an IS-element integration in the B-subunit of the Shiga toxin Stx2b gene.</title>
        <authorList>
            <person name="Projahn M."/>
            <person name="Borowiak M."/>
        </authorList>
    </citation>
    <scope>NUCLEOTIDE SEQUENCE</scope>
    <source>
        <strain evidence="8">BfR-EC-18960</strain>
    </source>
</reference>
<evidence type="ECO:0000313" key="15">
    <source>
        <dbReference type="Proteomes" id="UP000521991"/>
    </source>
</evidence>
<dbReference type="AlphaFoldDB" id="A0A085P2F3"/>
<dbReference type="Pfam" id="PF13252">
    <property type="entry name" value="Phage_capsid_3"/>
    <property type="match status" value="1"/>
</dbReference>
<evidence type="ECO:0000313" key="8">
    <source>
        <dbReference type="EMBL" id="MDW9353158.1"/>
    </source>
</evidence>
<reference evidence="4 17" key="5">
    <citation type="submission" date="2020-02" db="EMBL/GenBank/DDBJ databases">
        <authorList>
            <person name="Ashton P.M."/>
            <person name="Dallman T."/>
            <person name="Nair S."/>
            <person name="De Pinna E."/>
            <person name="Peters T."/>
            <person name="Grant K."/>
        </authorList>
    </citation>
    <scope>NUCLEOTIDE SEQUENCE [LARGE SCALE GENOMIC DNA]</scope>
    <source>
        <strain evidence="4 17">188143</strain>
    </source>
</reference>
<reference evidence="6 14" key="2">
    <citation type="submission" date="2018-04" db="EMBL/GenBank/DDBJ databases">
        <title>Large scale genomics of bovine and human commensal E. coli to reveal the emerging process of EHEC.</title>
        <authorList>
            <person name="Arimizu Y."/>
            <person name="Ogura Y."/>
        </authorList>
    </citation>
    <scope>NUCLEOTIDE SEQUENCE [LARGE SCALE GENOMIC DNA]</scope>
    <source>
        <strain evidence="6 14">KK-P061</strain>
    </source>
</reference>
<reference evidence="10 12" key="3">
    <citation type="submission" date="2018-05" db="EMBL/GenBank/DDBJ databases">
        <title>Genomic sequencing of EHEC O26 New European Clone.</title>
        <authorList>
            <person name="Karnisova L."/>
            <person name="Nunvar J."/>
            <person name="Marejkova M."/>
            <person name="Mellmann A."/>
            <person name="Drevinek P."/>
            <person name="Blahova K."/>
            <person name="Bielaszewska M."/>
        </authorList>
    </citation>
    <scope>NUCLEOTIDE SEQUENCE [LARGE SCALE GENOMIC DNA]</scope>
    <source>
        <strain evidence="10 12">14-391</strain>
    </source>
</reference>
<dbReference type="EMBL" id="AP018802">
    <property type="protein sequence ID" value="BBF54441.1"/>
    <property type="molecule type" value="Genomic_DNA"/>
</dbReference>
<dbReference type="NCBIfam" id="TIGR04387">
    <property type="entry name" value="capsid_maj_N4"/>
    <property type="match status" value="1"/>
</dbReference>
<dbReference type="EMBL" id="JAWPMK010000003">
    <property type="protein sequence ID" value="MDW9353158.1"/>
    <property type="molecule type" value="Genomic_DNA"/>
</dbReference>
<reference evidence="7 18" key="7">
    <citation type="submission" date="2021-01" db="EMBL/GenBank/DDBJ databases">
        <title>Genomes of Escherichia coli STEC strains from raw meat-based diets for companion animals.</title>
        <authorList>
            <person name="Stevens M.J.A."/>
            <person name="Stephan R."/>
        </authorList>
    </citation>
    <scope>NUCLEOTIDE SEQUENCE [LARGE SCALE GENOMIC DNA]</scope>
    <source>
        <strain evidence="7 18">LSC1-58</strain>
    </source>
</reference>
<reference evidence="9 11" key="1">
    <citation type="submission" date="2016-11" db="EMBL/GenBank/DDBJ databases">
        <title>Draft genome sequences of five Shigatoxin-producing Escherichia coli isolates harboring the new recently described Subtilase cytotoxin allelic variant subAB2-3.</title>
        <authorList>
            <person name="Tasara T."/>
            <person name="Fierz L."/>
            <person name="Klumpp J."/>
            <person name="Schmidt H."/>
            <person name="Stephan R."/>
        </authorList>
    </citation>
    <scope>NUCLEOTIDE SEQUENCE [LARGE SCALE GENOMIC DNA]</scope>
    <source>
        <strain evidence="9 11">453</strain>
    </source>
</reference>
<gene>
    <name evidence="5" type="ORF">BGM66_003293</name>
    <name evidence="9" type="ORF">BMT50_26890</name>
    <name evidence="4" type="ORF">BRV02_004919</name>
    <name evidence="3" type="ORF">BTB68_003410</name>
    <name evidence="6" type="ORF">BvCmsKKP061_02543</name>
    <name evidence="10" type="ORF">DIV22_01205</name>
    <name evidence="2" type="ORF">E2863_02961</name>
    <name evidence="7" type="ORF">JNA65_21005</name>
    <name evidence="8" type="ORF">R8G00_27325</name>
</gene>
<evidence type="ECO:0000313" key="17">
    <source>
        <dbReference type="Proteomes" id="UP000534332"/>
    </source>
</evidence>
<reference evidence="15 16" key="6">
    <citation type="submission" date="2020-02" db="EMBL/GenBank/DDBJ databases">
        <authorList>
            <consortium name="PulseNet: The National Subtyping Network for Foodborne Disease Surveillance"/>
            <person name="Tarr C.L."/>
            <person name="Trees E."/>
            <person name="Katz L.S."/>
            <person name="Carleton-Romer H.A."/>
            <person name="Stroika S."/>
            <person name="Kucerova Z."/>
            <person name="Roache K.F."/>
            <person name="Sabol A.L."/>
            <person name="Besser J."/>
            <person name="Gerner-Smidt P."/>
        </authorList>
    </citation>
    <scope>NUCLEOTIDE SEQUENCE [LARGE SCALE GENOMIC DNA]</scope>
    <source>
        <strain evidence="5 15">PNUSAE004166</strain>
        <strain evidence="3 16">PNUSAE005278</strain>
    </source>
</reference>
<evidence type="ECO:0000313" key="5">
    <source>
        <dbReference type="EMBL" id="EFH0366820.1"/>
    </source>
</evidence>
<evidence type="ECO:0000313" key="16">
    <source>
        <dbReference type="Proteomes" id="UP000524010"/>
    </source>
</evidence>
<dbReference type="RefSeq" id="WP_000214474.1">
    <property type="nucleotide sequence ID" value="NZ_AP018796.1"/>
</dbReference>
<dbReference type="InterPro" id="IPR025267">
    <property type="entry name" value="ORF017-like"/>
</dbReference>
<dbReference type="EMBL" id="JAETYZ010000032">
    <property type="protein sequence ID" value="MBL6236363.1"/>
    <property type="molecule type" value="Genomic_DNA"/>
</dbReference>
<sequence>MTTVTSAQANKLYQVALFTAANRNRSMVNILTEQQEAPKAVSPDKKSTKQTSAGAPVVRITDLNKQAGDEVTFSIMHKLSKRPTMGDERVEGRGEDLSHADFSLKINQGRHLVDAGGRMSQQRTKFNLASSARTLLGTYFNDLQDQCAIVHLAGARGDFVADDTILPTAEHPEFKKIMINDVLPPTHDRHFFGGDATSFEQIEAADIFSIGLVDNLSLFIDEMAHPLQPVRLSGDELHGEDPYYVLYVTPRQWNDWYTSTSGKDWNQMMVRAVNRAKGFNHPLFKGECAMWRNILVRKYAGMPIRFYQGSKVLVSENNLTATTKEVAAATNIDRAMLLGAQALANAYGQKAGGHFNMVEKKTDMDNRTEIAISWINGLKKIRFPEKSGKMQDHGVIAVDTAVKL</sequence>
<dbReference type="Proteomes" id="UP000186595">
    <property type="component" value="Unassembled WGS sequence"/>
</dbReference>
<dbReference type="Proteomes" id="UP000303027">
    <property type="component" value="Unassembled WGS sequence"/>
</dbReference>
<evidence type="ECO:0000313" key="7">
    <source>
        <dbReference type="EMBL" id="MBL6236363.1"/>
    </source>
</evidence>
<dbReference type="EMBL" id="MPGR01000001">
    <property type="protein sequence ID" value="OKB76153.1"/>
    <property type="molecule type" value="Genomic_DNA"/>
</dbReference>
<dbReference type="Proteomes" id="UP000281900">
    <property type="component" value="Chromosome"/>
</dbReference>
<organism evidence="6 14">
    <name type="scientific">Escherichia coli</name>
    <dbReference type="NCBI Taxonomy" id="562"/>
    <lineage>
        <taxon>Bacteria</taxon>
        <taxon>Pseudomonadati</taxon>
        <taxon>Pseudomonadota</taxon>
        <taxon>Gammaproteobacteria</taxon>
        <taxon>Enterobacterales</taxon>
        <taxon>Enterobacteriaceae</taxon>
        <taxon>Escherichia</taxon>
    </lineage>
</organism>
<dbReference type="EMBL" id="BFXY01000078">
    <property type="protein sequence ID" value="GDH44386.1"/>
    <property type="molecule type" value="Genomic_DNA"/>
</dbReference>
<evidence type="ECO:0000313" key="9">
    <source>
        <dbReference type="EMBL" id="OKB76153.1"/>
    </source>
</evidence>